<dbReference type="eggNOG" id="COG1175">
    <property type="taxonomic scope" value="Bacteria"/>
</dbReference>
<feature type="transmembrane region" description="Helical" evidence="7">
    <location>
        <begin position="157"/>
        <end position="181"/>
    </location>
</feature>
<keyword evidence="3" id="KW-1003">Cell membrane</keyword>
<keyword evidence="10" id="KW-1185">Reference proteome</keyword>
<keyword evidence="4 7" id="KW-0812">Transmembrane</keyword>
<dbReference type="STRING" id="573413.Spirs_2122"/>
<evidence type="ECO:0000259" key="8">
    <source>
        <dbReference type="PROSITE" id="PS50928"/>
    </source>
</evidence>
<dbReference type="InterPro" id="IPR051393">
    <property type="entry name" value="ABC_transporter_permease"/>
</dbReference>
<feature type="transmembrane region" description="Helical" evidence="7">
    <location>
        <begin position="202"/>
        <end position="223"/>
    </location>
</feature>
<feature type="transmembrane region" description="Helical" evidence="7">
    <location>
        <begin position="262"/>
        <end position="286"/>
    </location>
</feature>
<dbReference type="EMBL" id="CP002116">
    <property type="protein sequence ID" value="ADK81242.1"/>
    <property type="molecule type" value="Genomic_DNA"/>
</dbReference>
<evidence type="ECO:0000313" key="10">
    <source>
        <dbReference type="Proteomes" id="UP000002318"/>
    </source>
</evidence>
<comment type="similarity">
    <text evidence="7">Belongs to the binding-protein-dependent transport system permease family.</text>
</comment>
<dbReference type="KEGG" id="ssm:Spirs_2122"/>
<evidence type="ECO:0000256" key="7">
    <source>
        <dbReference type="RuleBase" id="RU363032"/>
    </source>
</evidence>
<dbReference type="AlphaFoldDB" id="E1R356"/>
<dbReference type="RefSeq" id="WP_013254706.1">
    <property type="nucleotide sequence ID" value="NC_014364.1"/>
</dbReference>
<dbReference type="GO" id="GO:0005886">
    <property type="term" value="C:plasma membrane"/>
    <property type="evidence" value="ECO:0007669"/>
    <property type="project" value="UniProtKB-SubCell"/>
</dbReference>
<dbReference type="Gene3D" id="1.10.3720.10">
    <property type="entry name" value="MetI-like"/>
    <property type="match status" value="1"/>
</dbReference>
<evidence type="ECO:0000256" key="1">
    <source>
        <dbReference type="ARBA" id="ARBA00004651"/>
    </source>
</evidence>
<dbReference type="PANTHER" id="PTHR30193">
    <property type="entry name" value="ABC TRANSPORTER PERMEASE PROTEIN"/>
    <property type="match status" value="1"/>
</dbReference>
<evidence type="ECO:0000256" key="4">
    <source>
        <dbReference type="ARBA" id="ARBA00022692"/>
    </source>
</evidence>
<reference evidence="9 10" key="1">
    <citation type="journal article" date="2010" name="Stand. Genomic Sci.">
        <title>Complete genome sequence of Spirochaeta smaragdinae type strain (SEBR 4228).</title>
        <authorList>
            <person name="Mavromatis K."/>
            <person name="Yasawong M."/>
            <person name="Chertkov O."/>
            <person name="Lapidus A."/>
            <person name="Lucas S."/>
            <person name="Nolan M."/>
            <person name="Del Rio T.G."/>
            <person name="Tice H."/>
            <person name="Cheng J.F."/>
            <person name="Pitluck S."/>
            <person name="Liolios K."/>
            <person name="Ivanova N."/>
            <person name="Tapia R."/>
            <person name="Han C."/>
            <person name="Bruce D."/>
            <person name="Goodwin L."/>
            <person name="Pati A."/>
            <person name="Chen A."/>
            <person name="Palaniappan K."/>
            <person name="Land M."/>
            <person name="Hauser L."/>
            <person name="Chang Y.J."/>
            <person name="Jeffries C.D."/>
            <person name="Detter J.C."/>
            <person name="Rohde M."/>
            <person name="Brambilla E."/>
            <person name="Spring S."/>
            <person name="Goker M."/>
            <person name="Sikorski J."/>
            <person name="Woyke T."/>
            <person name="Bristow J."/>
            <person name="Eisen J.A."/>
            <person name="Markowitz V."/>
            <person name="Hugenholtz P."/>
            <person name="Klenk H.P."/>
            <person name="Kyrpides N.C."/>
        </authorList>
    </citation>
    <scope>NUCLEOTIDE SEQUENCE [LARGE SCALE GENOMIC DNA]</scope>
    <source>
        <strain evidence="10">DSM 11293 / JCM 15392 / SEBR 4228</strain>
    </source>
</reference>
<evidence type="ECO:0000256" key="3">
    <source>
        <dbReference type="ARBA" id="ARBA00022475"/>
    </source>
</evidence>
<dbReference type="SUPFAM" id="SSF161098">
    <property type="entry name" value="MetI-like"/>
    <property type="match status" value="1"/>
</dbReference>
<protein>
    <submittedName>
        <fullName evidence="9">Binding-protein-dependent transport systems inner membrane component</fullName>
    </submittedName>
</protein>
<evidence type="ECO:0000256" key="6">
    <source>
        <dbReference type="ARBA" id="ARBA00023136"/>
    </source>
</evidence>
<name>E1R356_SEDSS</name>
<proteinExistence type="inferred from homology"/>
<feature type="domain" description="ABC transmembrane type-1" evidence="8">
    <location>
        <begin position="68"/>
        <end position="283"/>
    </location>
</feature>
<dbReference type="Proteomes" id="UP000002318">
    <property type="component" value="Chromosome"/>
</dbReference>
<comment type="subcellular location">
    <subcellularLocation>
        <location evidence="1 7">Cell membrane</location>
        <topology evidence="1 7">Multi-pass membrane protein</topology>
    </subcellularLocation>
</comment>
<feature type="transmembrane region" description="Helical" evidence="7">
    <location>
        <begin position="106"/>
        <end position="126"/>
    </location>
</feature>
<dbReference type="InterPro" id="IPR035906">
    <property type="entry name" value="MetI-like_sf"/>
</dbReference>
<dbReference type="CDD" id="cd06261">
    <property type="entry name" value="TM_PBP2"/>
    <property type="match status" value="1"/>
</dbReference>
<gene>
    <name evidence="9" type="ordered locus">Spirs_2122</name>
</gene>
<dbReference type="Pfam" id="PF00528">
    <property type="entry name" value="BPD_transp_1"/>
    <property type="match status" value="1"/>
</dbReference>
<organism evidence="9 10">
    <name type="scientific">Sediminispirochaeta smaragdinae (strain DSM 11293 / JCM 15392 / SEBR 4228)</name>
    <name type="common">Spirochaeta smaragdinae</name>
    <dbReference type="NCBI Taxonomy" id="573413"/>
    <lineage>
        <taxon>Bacteria</taxon>
        <taxon>Pseudomonadati</taxon>
        <taxon>Spirochaetota</taxon>
        <taxon>Spirochaetia</taxon>
        <taxon>Spirochaetales</taxon>
        <taxon>Spirochaetaceae</taxon>
        <taxon>Sediminispirochaeta</taxon>
    </lineage>
</organism>
<keyword evidence="6 7" id="KW-0472">Membrane</keyword>
<dbReference type="PANTHER" id="PTHR30193:SF37">
    <property type="entry name" value="INNER MEMBRANE ABC TRANSPORTER PERMEASE PROTEIN YCJO"/>
    <property type="match status" value="1"/>
</dbReference>
<feature type="transmembrane region" description="Helical" evidence="7">
    <location>
        <begin position="12"/>
        <end position="36"/>
    </location>
</feature>
<dbReference type="PROSITE" id="PS50928">
    <property type="entry name" value="ABC_TM1"/>
    <property type="match status" value="1"/>
</dbReference>
<evidence type="ECO:0000256" key="5">
    <source>
        <dbReference type="ARBA" id="ARBA00022989"/>
    </source>
</evidence>
<evidence type="ECO:0000313" key="9">
    <source>
        <dbReference type="EMBL" id="ADK81242.1"/>
    </source>
</evidence>
<dbReference type="GO" id="GO:0055085">
    <property type="term" value="P:transmembrane transport"/>
    <property type="evidence" value="ECO:0007669"/>
    <property type="project" value="InterPro"/>
</dbReference>
<keyword evidence="2 7" id="KW-0813">Transport</keyword>
<dbReference type="OrthoDB" id="42781at2"/>
<dbReference type="InterPro" id="IPR000515">
    <property type="entry name" value="MetI-like"/>
</dbReference>
<accession>E1R356</accession>
<sequence length="295" mass="33493">MNQRKTKIISYWILAGPPLILFLSVILFPILFSLIISLSDWSGSGSLQWVGLKNYIEILHDRIFFHGLRNNLLIVAISVLGQIPLGFVLAYILYRKIVKREKFFETMIFLPITISPVVIAILWNQIFSTSGLYTSIIRKISNNPRYVVSIFENQSLAIIPILFVILWMYTGMYMVMYLANLQKISPSILEAAEIDGASESQILLHIIFPFMQGVIMTTTIFAITGSLKSFDLIYAMTGGGPAHFTEVIAIYMYTNTFKYYKYGFGSAVSIIIVLLSVGLILLLQILSRRLDRKYS</sequence>
<evidence type="ECO:0000256" key="2">
    <source>
        <dbReference type="ARBA" id="ARBA00022448"/>
    </source>
</evidence>
<feature type="transmembrane region" description="Helical" evidence="7">
    <location>
        <begin position="72"/>
        <end position="94"/>
    </location>
</feature>
<dbReference type="HOGENOM" id="CLU_016047_0_0_12"/>
<keyword evidence="5 7" id="KW-1133">Transmembrane helix</keyword>